<accession>A0A6A0A2Y0</accession>
<dbReference type="InterPro" id="IPR029038">
    <property type="entry name" value="MetRS_Zn"/>
</dbReference>
<comment type="caution">
    <text evidence="12">The sequence shown here is derived from an EMBL/GenBank/DDBJ whole genome shotgun (WGS) entry which is preliminary data.</text>
</comment>
<evidence type="ECO:0000313" key="13">
    <source>
        <dbReference type="Proteomes" id="UP000485058"/>
    </source>
</evidence>
<evidence type="ECO:0000256" key="5">
    <source>
        <dbReference type="ARBA" id="ARBA00022741"/>
    </source>
</evidence>
<evidence type="ECO:0000313" key="12">
    <source>
        <dbReference type="EMBL" id="GFH23932.1"/>
    </source>
</evidence>
<comment type="subcellular location">
    <subcellularLocation>
        <location evidence="1">Cytoplasm</location>
    </subcellularLocation>
</comment>
<evidence type="ECO:0000259" key="11">
    <source>
        <dbReference type="Pfam" id="PF09334"/>
    </source>
</evidence>
<feature type="non-terminal residue" evidence="12">
    <location>
        <position position="1"/>
    </location>
</feature>
<keyword evidence="13" id="KW-1185">Reference proteome</keyword>
<dbReference type="Proteomes" id="UP000485058">
    <property type="component" value="Unassembled WGS sequence"/>
</dbReference>
<dbReference type="FunFam" id="2.20.28.20:FF:000001">
    <property type="entry name" value="Methionine--tRNA ligase"/>
    <property type="match status" value="1"/>
</dbReference>
<dbReference type="SUPFAM" id="SSF52374">
    <property type="entry name" value="Nucleotidylyl transferase"/>
    <property type="match status" value="1"/>
</dbReference>
<proteinExistence type="predicted"/>
<evidence type="ECO:0000256" key="10">
    <source>
        <dbReference type="ARBA" id="ARBA00047364"/>
    </source>
</evidence>
<evidence type="ECO:0000256" key="4">
    <source>
        <dbReference type="ARBA" id="ARBA00022598"/>
    </source>
</evidence>
<keyword evidence="5" id="KW-0547">Nucleotide-binding</keyword>
<dbReference type="PANTHER" id="PTHR45765:SF1">
    <property type="entry name" value="METHIONINE--TRNA LIGASE, CYTOPLASMIC"/>
    <property type="match status" value="1"/>
</dbReference>
<name>A0A6A0A2Y0_HAELA</name>
<dbReference type="InterPro" id="IPR023458">
    <property type="entry name" value="Met-tRNA_ligase_1"/>
</dbReference>
<dbReference type="GO" id="GO:0017101">
    <property type="term" value="C:aminoacyl-tRNA synthetase multienzyme complex"/>
    <property type="evidence" value="ECO:0007669"/>
    <property type="project" value="TreeGrafter"/>
</dbReference>
<dbReference type="InterPro" id="IPR014729">
    <property type="entry name" value="Rossmann-like_a/b/a_fold"/>
</dbReference>
<comment type="catalytic activity">
    <reaction evidence="10">
        <text>tRNA(Met) + L-methionine + ATP = L-methionyl-tRNA(Met) + AMP + diphosphate</text>
        <dbReference type="Rhea" id="RHEA:13481"/>
        <dbReference type="Rhea" id="RHEA-COMP:9667"/>
        <dbReference type="Rhea" id="RHEA-COMP:9698"/>
        <dbReference type="ChEBI" id="CHEBI:30616"/>
        <dbReference type="ChEBI" id="CHEBI:33019"/>
        <dbReference type="ChEBI" id="CHEBI:57844"/>
        <dbReference type="ChEBI" id="CHEBI:78442"/>
        <dbReference type="ChEBI" id="CHEBI:78530"/>
        <dbReference type="ChEBI" id="CHEBI:456215"/>
        <dbReference type="EC" id="6.1.1.10"/>
    </reaction>
</comment>
<keyword evidence="4" id="KW-0436">Ligase</keyword>
<feature type="domain" description="Methionyl/Leucyl tRNA synthetase" evidence="11">
    <location>
        <begin position="10"/>
        <end position="88"/>
    </location>
</feature>
<dbReference type="GO" id="GO:0005524">
    <property type="term" value="F:ATP binding"/>
    <property type="evidence" value="ECO:0007669"/>
    <property type="project" value="UniProtKB-KW"/>
</dbReference>
<evidence type="ECO:0000256" key="9">
    <source>
        <dbReference type="ARBA" id="ARBA00030904"/>
    </source>
</evidence>
<evidence type="ECO:0000256" key="6">
    <source>
        <dbReference type="ARBA" id="ARBA00022840"/>
    </source>
</evidence>
<feature type="non-terminal residue" evidence="12">
    <location>
        <position position="89"/>
    </location>
</feature>
<dbReference type="PANTHER" id="PTHR45765">
    <property type="entry name" value="METHIONINE--TRNA LIGASE"/>
    <property type="match status" value="1"/>
</dbReference>
<reference evidence="12 13" key="1">
    <citation type="submission" date="2020-02" db="EMBL/GenBank/DDBJ databases">
        <title>Draft genome sequence of Haematococcus lacustris strain NIES-144.</title>
        <authorList>
            <person name="Morimoto D."/>
            <person name="Nakagawa S."/>
            <person name="Yoshida T."/>
            <person name="Sawayama S."/>
        </authorList>
    </citation>
    <scope>NUCLEOTIDE SEQUENCE [LARGE SCALE GENOMIC DNA]</scope>
    <source>
        <strain evidence="12 13">NIES-144</strain>
    </source>
</reference>
<gene>
    <name evidence="12" type="ORF">HaLaN_21632</name>
</gene>
<dbReference type="InterPro" id="IPR015413">
    <property type="entry name" value="Methionyl/Leucyl_tRNA_Synth"/>
</dbReference>
<dbReference type="Pfam" id="PF09334">
    <property type="entry name" value="tRNA-synt_1g"/>
    <property type="match status" value="1"/>
</dbReference>
<keyword evidence="7" id="KW-0648">Protein biosynthesis</keyword>
<evidence type="ECO:0000256" key="7">
    <source>
        <dbReference type="ARBA" id="ARBA00022917"/>
    </source>
</evidence>
<organism evidence="12 13">
    <name type="scientific">Haematococcus lacustris</name>
    <name type="common">Green alga</name>
    <name type="synonym">Haematococcus pluvialis</name>
    <dbReference type="NCBI Taxonomy" id="44745"/>
    <lineage>
        <taxon>Eukaryota</taxon>
        <taxon>Viridiplantae</taxon>
        <taxon>Chlorophyta</taxon>
        <taxon>core chlorophytes</taxon>
        <taxon>Chlorophyceae</taxon>
        <taxon>CS clade</taxon>
        <taxon>Chlamydomonadales</taxon>
        <taxon>Haematococcaceae</taxon>
        <taxon>Haematococcus</taxon>
    </lineage>
</organism>
<dbReference type="Gene3D" id="2.20.28.20">
    <property type="entry name" value="Methionyl-tRNA synthetase, Zn-domain"/>
    <property type="match status" value="1"/>
</dbReference>
<dbReference type="GO" id="GO:0005829">
    <property type="term" value="C:cytosol"/>
    <property type="evidence" value="ECO:0007669"/>
    <property type="project" value="TreeGrafter"/>
</dbReference>
<dbReference type="AlphaFoldDB" id="A0A6A0A2Y0"/>
<dbReference type="GO" id="GO:0004825">
    <property type="term" value="F:methionine-tRNA ligase activity"/>
    <property type="evidence" value="ECO:0007669"/>
    <property type="project" value="UniProtKB-EC"/>
</dbReference>
<keyword evidence="8" id="KW-0030">Aminoacyl-tRNA synthetase</keyword>
<evidence type="ECO:0000256" key="3">
    <source>
        <dbReference type="ARBA" id="ARBA00022490"/>
    </source>
</evidence>
<dbReference type="Gene3D" id="3.40.50.620">
    <property type="entry name" value="HUPs"/>
    <property type="match status" value="1"/>
</dbReference>
<sequence>MSTEQPQKPRFGRTPSRAQTSICQAVFAELQAQGCLLEQSMEQLFSEALGKFLADRFVTGTCPKCKYEDARGDQCDQCGTLLNPTELLR</sequence>
<keyword evidence="6" id="KW-0067">ATP-binding</keyword>
<dbReference type="EC" id="6.1.1.10" evidence="2"/>
<evidence type="ECO:0000256" key="2">
    <source>
        <dbReference type="ARBA" id="ARBA00012838"/>
    </source>
</evidence>
<dbReference type="GO" id="GO:0006431">
    <property type="term" value="P:methionyl-tRNA aminoacylation"/>
    <property type="evidence" value="ECO:0007669"/>
    <property type="project" value="TreeGrafter"/>
</dbReference>
<evidence type="ECO:0000256" key="8">
    <source>
        <dbReference type="ARBA" id="ARBA00023146"/>
    </source>
</evidence>
<protein>
    <recommendedName>
        <fullName evidence="2">methionine--tRNA ligase</fullName>
        <ecNumber evidence="2">6.1.1.10</ecNumber>
    </recommendedName>
    <alternativeName>
        <fullName evidence="9">Methionyl-tRNA synthetase</fullName>
    </alternativeName>
</protein>
<dbReference type="EMBL" id="BLLF01002400">
    <property type="protein sequence ID" value="GFH23932.1"/>
    <property type="molecule type" value="Genomic_DNA"/>
</dbReference>
<dbReference type="SUPFAM" id="SSF57770">
    <property type="entry name" value="Methionyl-tRNA synthetase (MetRS), Zn-domain"/>
    <property type="match status" value="1"/>
</dbReference>
<keyword evidence="3" id="KW-0963">Cytoplasm</keyword>
<evidence type="ECO:0000256" key="1">
    <source>
        <dbReference type="ARBA" id="ARBA00004496"/>
    </source>
</evidence>